<dbReference type="InterPro" id="IPR032710">
    <property type="entry name" value="NTF2-like_dom_sf"/>
</dbReference>
<dbReference type="InterPro" id="IPR037401">
    <property type="entry name" value="SnoaL-like"/>
</dbReference>
<keyword evidence="3" id="KW-1185">Reference proteome</keyword>
<dbReference type="Gene3D" id="3.10.450.50">
    <property type="match status" value="1"/>
</dbReference>
<evidence type="ECO:0000313" key="2">
    <source>
        <dbReference type="EMBL" id="GAA2413597.1"/>
    </source>
</evidence>
<feature type="domain" description="SnoaL-like" evidence="1">
    <location>
        <begin position="17"/>
        <end position="108"/>
    </location>
</feature>
<sequence>MNDSSQAERNKELIVRGFTEFAAGNIEILRTLLREDFIEHSPGNPSGRDAFIEFIAAAPVAGARLDLKRVIADDQYAVVHYNMISPEDERGVAVVDIWRLVDGRIAEHWDVVQPVPEAAEIPNGMF</sequence>
<accession>A0ABP5VWK0</accession>
<proteinExistence type="predicted"/>
<evidence type="ECO:0000259" key="1">
    <source>
        <dbReference type="Pfam" id="PF12680"/>
    </source>
</evidence>
<protein>
    <recommendedName>
        <fullName evidence="1">SnoaL-like domain-containing protein</fullName>
    </recommendedName>
</protein>
<dbReference type="Pfam" id="PF12680">
    <property type="entry name" value="SnoaL_2"/>
    <property type="match status" value="1"/>
</dbReference>
<reference evidence="3" key="1">
    <citation type="journal article" date="2019" name="Int. J. Syst. Evol. Microbiol.">
        <title>The Global Catalogue of Microorganisms (GCM) 10K type strain sequencing project: providing services to taxonomists for standard genome sequencing and annotation.</title>
        <authorList>
            <consortium name="The Broad Institute Genomics Platform"/>
            <consortium name="The Broad Institute Genome Sequencing Center for Infectious Disease"/>
            <person name="Wu L."/>
            <person name="Ma J."/>
        </authorList>
    </citation>
    <scope>NUCLEOTIDE SEQUENCE [LARGE SCALE GENOMIC DNA]</scope>
    <source>
        <strain evidence="3">JCM 3325</strain>
    </source>
</reference>
<dbReference type="EMBL" id="BAAARW010000011">
    <property type="protein sequence ID" value="GAA2413597.1"/>
    <property type="molecule type" value="Genomic_DNA"/>
</dbReference>
<dbReference type="RefSeq" id="WP_344588883.1">
    <property type="nucleotide sequence ID" value="NZ_BAAARW010000011.1"/>
</dbReference>
<gene>
    <name evidence="2" type="ORF">GCM10010191_24220</name>
</gene>
<evidence type="ECO:0000313" key="3">
    <source>
        <dbReference type="Proteomes" id="UP001501231"/>
    </source>
</evidence>
<organism evidence="2 3">
    <name type="scientific">Actinomadura vinacea</name>
    <dbReference type="NCBI Taxonomy" id="115336"/>
    <lineage>
        <taxon>Bacteria</taxon>
        <taxon>Bacillati</taxon>
        <taxon>Actinomycetota</taxon>
        <taxon>Actinomycetes</taxon>
        <taxon>Streptosporangiales</taxon>
        <taxon>Thermomonosporaceae</taxon>
        <taxon>Actinomadura</taxon>
    </lineage>
</organism>
<comment type="caution">
    <text evidence="2">The sequence shown here is derived from an EMBL/GenBank/DDBJ whole genome shotgun (WGS) entry which is preliminary data.</text>
</comment>
<name>A0ABP5VWK0_9ACTN</name>
<dbReference type="Proteomes" id="UP001501231">
    <property type="component" value="Unassembled WGS sequence"/>
</dbReference>
<dbReference type="SUPFAM" id="SSF54427">
    <property type="entry name" value="NTF2-like"/>
    <property type="match status" value="1"/>
</dbReference>